<dbReference type="RefSeq" id="WP_150897865.1">
    <property type="nucleotide sequence ID" value="NZ_AP025465.1"/>
</dbReference>
<dbReference type="EMBL" id="VZPX01000086">
    <property type="protein sequence ID" value="KAB0466653.1"/>
    <property type="molecule type" value="Genomic_DNA"/>
</dbReference>
<dbReference type="Pfam" id="PF02371">
    <property type="entry name" value="Transposase_20"/>
    <property type="match status" value="1"/>
</dbReference>
<dbReference type="InterPro" id="IPR003346">
    <property type="entry name" value="Transposase_20"/>
</dbReference>
<dbReference type="PANTHER" id="PTHR33055:SF3">
    <property type="entry name" value="PUTATIVE TRANSPOSASE FOR IS117-RELATED"/>
    <property type="match status" value="1"/>
</dbReference>
<protein>
    <submittedName>
        <fullName evidence="3">IS110 family transposase</fullName>
    </submittedName>
</protein>
<evidence type="ECO:0000259" key="1">
    <source>
        <dbReference type="Pfam" id="PF01548"/>
    </source>
</evidence>
<comment type="caution">
    <text evidence="3">The sequence shown here is derived from an EMBL/GenBank/DDBJ whole genome shotgun (WGS) entry which is preliminary data.</text>
</comment>
<dbReference type="GeneID" id="77342088"/>
<evidence type="ECO:0000313" key="4">
    <source>
        <dbReference type="Proteomes" id="UP000423756"/>
    </source>
</evidence>
<feature type="domain" description="Transposase IS110-like N-terminal" evidence="1">
    <location>
        <begin position="9"/>
        <end position="158"/>
    </location>
</feature>
<dbReference type="PANTHER" id="PTHR33055">
    <property type="entry name" value="TRANSPOSASE FOR INSERTION SEQUENCE ELEMENT IS1111A"/>
    <property type="match status" value="1"/>
</dbReference>
<sequence length="384" mass="44017">MNNDSIIFIGLDTHKSFIQVAVLQEQRGATPEHLGRIKSNKSALIKLTQQLQSKYPKATLHFVYEAGPCGYWTHRLLTSLGHCCYVVAPSLIPKKPGDRVKTDKRDAAKLAKLFKAEELTPIYVPEAEDEAIRDLSRARETAMKDLKDAKFQLKGFLLRNNVQATVNDNWSKKHLRWLTDLILPHYSQQIVLQEMIMTISERMQRLQRLDNELLHQVKNWRYYPVVKAIQAMRGVRLLVALGTIAELGDLRRFDHPRKLMAYLGLVPTESSSGGKTRRGSLTKCGNSRARRLLVEGAHTYKHKANISVELQLRQEGLPKEIVDIAWQAQQRLCRRYQRLLQKGKHRNVVVVAIAREMIAYIWAIAREVVISDVDPRTRIARLPA</sequence>
<dbReference type="Pfam" id="PF01548">
    <property type="entry name" value="DEDD_Tnp_IS110"/>
    <property type="match status" value="1"/>
</dbReference>
<evidence type="ECO:0000313" key="3">
    <source>
        <dbReference type="EMBL" id="KAB0466653.1"/>
    </source>
</evidence>
<dbReference type="AlphaFoldDB" id="A0A7V7NPE1"/>
<gene>
    <name evidence="3" type="ORF">F7Q91_24090</name>
</gene>
<dbReference type="GO" id="GO:0004803">
    <property type="term" value="F:transposase activity"/>
    <property type="evidence" value="ECO:0007669"/>
    <property type="project" value="InterPro"/>
</dbReference>
<feature type="domain" description="Transposase IS116/IS110/IS902 C-terminal" evidence="2">
    <location>
        <begin position="228"/>
        <end position="301"/>
    </location>
</feature>
<dbReference type="NCBIfam" id="NF033542">
    <property type="entry name" value="transpos_IS110"/>
    <property type="match status" value="1"/>
</dbReference>
<dbReference type="Proteomes" id="UP000423756">
    <property type="component" value="Unassembled WGS sequence"/>
</dbReference>
<organism evidence="3 4">
    <name type="scientific">Vibrio chagasii</name>
    <dbReference type="NCBI Taxonomy" id="170679"/>
    <lineage>
        <taxon>Bacteria</taxon>
        <taxon>Pseudomonadati</taxon>
        <taxon>Pseudomonadota</taxon>
        <taxon>Gammaproteobacteria</taxon>
        <taxon>Vibrionales</taxon>
        <taxon>Vibrionaceae</taxon>
        <taxon>Vibrio</taxon>
    </lineage>
</organism>
<dbReference type="InterPro" id="IPR002525">
    <property type="entry name" value="Transp_IS110-like_N"/>
</dbReference>
<dbReference type="InterPro" id="IPR047650">
    <property type="entry name" value="Transpos_IS110"/>
</dbReference>
<proteinExistence type="predicted"/>
<dbReference type="GO" id="GO:0003677">
    <property type="term" value="F:DNA binding"/>
    <property type="evidence" value="ECO:0007669"/>
    <property type="project" value="InterPro"/>
</dbReference>
<dbReference type="GO" id="GO:0006313">
    <property type="term" value="P:DNA transposition"/>
    <property type="evidence" value="ECO:0007669"/>
    <property type="project" value="InterPro"/>
</dbReference>
<accession>A0A7V7NPE1</accession>
<reference evidence="3 4" key="1">
    <citation type="submission" date="2019-09" db="EMBL/GenBank/DDBJ databases">
        <title>Draft genome sequences of 48 bacterial type strains from the CCUG.</title>
        <authorList>
            <person name="Tunovic T."/>
            <person name="Pineiro-Iglesias B."/>
            <person name="Unosson C."/>
            <person name="Inganas E."/>
            <person name="Ohlen M."/>
            <person name="Cardew S."/>
            <person name="Jensie-Markopoulos S."/>
            <person name="Salva-Serra F."/>
            <person name="Jaen-Luchoro D."/>
            <person name="Karlsson R."/>
            <person name="Svensson-Stadler L."/>
            <person name="Chun J."/>
            <person name="Moore E."/>
        </authorList>
    </citation>
    <scope>NUCLEOTIDE SEQUENCE [LARGE SCALE GENOMIC DNA]</scope>
    <source>
        <strain evidence="3 4">CCUG 48643</strain>
    </source>
</reference>
<name>A0A7V7NPE1_9VIBR</name>
<evidence type="ECO:0000259" key="2">
    <source>
        <dbReference type="Pfam" id="PF02371"/>
    </source>
</evidence>